<proteinExistence type="predicted"/>
<dbReference type="PRINTS" id="PR00081">
    <property type="entry name" value="GDHRDH"/>
</dbReference>
<reference evidence="1" key="1">
    <citation type="submission" date="2020-11" db="EMBL/GenBank/DDBJ databases">
        <authorList>
            <person name="Tran Van P."/>
        </authorList>
    </citation>
    <scope>NUCLEOTIDE SEQUENCE</scope>
</reference>
<dbReference type="SUPFAM" id="SSF51735">
    <property type="entry name" value="NAD(P)-binding Rossmann-fold domains"/>
    <property type="match status" value="1"/>
</dbReference>
<protein>
    <submittedName>
        <fullName evidence="1">Uncharacterized protein</fullName>
    </submittedName>
</protein>
<accession>A0A7R9Q2H5</accession>
<name>A0A7R9Q2H5_9ACAR</name>
<dbReference type="PRINTS" id="PR00080">
    <property type="entry name" value="SDRFAMILY"/>
</dbReference>
<dbReference type="AlphaFoldDB" id="A0A7R9Q2H5"/>
<gene>
    <name evidence="1" type="ORF">OSB1V03_LOCUS10175</name>
</gene>
<sequence length="203" mass="21932">MKPLEVLADVSKDVDCKRLIDSTISAFKRLDILVNNAGKCLRCPITDTAILDKYNDIMDTNLRSVVYLTHLSVEIMEKSKGNIINMSSIAGLKTLSTGFLYSMSKCALDMFTKCLALELGPKGIRVNAINPGTIRTNMLQTLGLTTEQSVARYSEIGGKYPVGRVGEPIDVANAVLFLASDEASFVTGINFVSDGGALNAPMM</sequence>
<dbReference type="PANTHER" id="PTHR43975:SF2">
    <property type="entry name" value="EG:BACR7A4.14 PROTEIN-RELATED"/>
    <property type="match status" value="1"/>
</dbReference>
<dbReference type="InterPro" id="IPR002347">
    <property type="entry name" value="SDR_fam"/>
</dbReference>
<keyword evidence="2" id="KW-1185">Reference proteome</keyword>
<evidence type="ECO:0000313" key="1">
    <source>
        <dbReference type="EMBL" id="CAD7629760.1"/>
    </source>
</evidence>
<dbReference type="Pfam" id="PF13561">
    <property type="entry name" value="adh_short_C2"/>
    <property type="match status" value="1"/>
</dbReference>
<evidence type="ECO:0000313" key="2">
    <source>
        <dbReference type="Proteomes" id="UP000759131"/>
    </source>
</evidence>
<dbReference type="Gene3D" id="3.40.50.720">
    <property type="entry name" value="NAD(P)-binding Rossmann-like Domain"/>
    <property type="match status" value="1"/>
</dbReference>
<dbReference type="EMBL" id="CAJPIZ010007284">
    <property type="protein sequence ID" value="CAG2110190.1"/>
    <property type="molecule type" value="Genomic_DNA"/>
</dbReference>
<dbReference type="FunFam" id="3.40.50.720:FF:000084">
    <property type="entry name" value="Short-chain dehydrogenase reductase"/>
    <property type="match status" value="1"/>
</dbReference>
<organism evidence="1">
    <name type="scientific">Medioppia subpectinata</name>
    <dbReference type="NCBI Taxonomy" id="1979941"/>
    <lineage>
        <taxon>Eukaryota</taxon>
        <taxon>Metazoa</taxon>
        <taxon>Ecdysozoa</taxon>
        <taxon>Arthropoda</taxon>
        <taxon>Chelicerata</taxon>
        <taxon>Arachnida</taxon>
        <taxon>Acari</taxon>
        <taxon>Acariformes</taxon>
        <taxon>Sarcoptiformes</taxon>
        <taxon>Oribatida</taxon>
        <taxon>Brachypylina</taxon>
        <taxon>Oppioidea</taxon>
        <taxon>Oppiidae</taxon>
        <taxon>Medioppia</taxon>
    </lineage>
</organism>
<dbReference type="OrthoDB" id="47007at2759"/>
<dbReference type="Proteomes" id="UP000759131">
    <property type="component" value="Unassembled WGS sequence"/>
</dbReference>
<dbReference type="PANTHER" id="PTHR43975">
    <property type="entry name" value="ZGC:101858"/>
    <property type="match status" value="1"/>
</dbReference>
<dbReference type="EMBL" id="OC861859">
    <property type="protein sequence ID" value="CAD7629760.1"/>
    <property type="molecule type" value="Genomic_DNA"/>
</dbReference>
<dbReference type="InterPro" id="IPR036291">
    <property type="entry name" value="NAD(P)-bd_dom_sf"/>
</dbReference>